<dbReference type="InterPro" id="IPR029063">
    <property type="entry name" value="SAM-dependent_MTases_sf"/>
</dbReference>
<dbReference type="CDD" id="cd02440">
    <property type="entry name" value="AdoMet_MTases"/>
    <property type="match status" value="1"/>
</dbReference>
<dbReference type="EMBL" id="JNSK01000002">
    <property type="protein sequence ID" value="KGA20623.1"/>
    <property type="molecule type" value="Genomic_DNA"/>
</dbReference>
<dbReference type="InterPro" id="IPR050723">
    <property type="entry name" value="CFA/CMAS"/>
</dbReference>
<evidence type="ECO:0000256" key="1">
    <source>
        <dbReference type="ARBA" id="ARBA00010815"/>
    </source>
</evidence>
<comment type="similarity">
    <text evidence="1">Belongs to the CFA/CMAS family.</text>
</comment>
<proteinExistence type="inferred from homology"/>
<reference evidence="6" key="1">
    <citation type="submission" date="2014-05" db="EMBL/GenBank/DDBJ databases">
        <title>Key roles for freshwater Actinobacteria revealed by deep metagenomic sequencing.</title>
        <authorList>
            <person name="Ghai R."/>
            <person name="Mizuno C.M."/>
            <person name="Picazo A."/>
            <person name="Camacho A."/>
            <person name="Rodriguez-Valera F."/>
        </authorList>
    </citation>
    <scope>NUCLEOTIDE SEQUENCE</scope>
</reference>
<keyword evidence="3" id="KW-0808">Transferase</keyword>
<keyword evidence="2" id="KW-0489">Methyltransferase</keyword>
<dbReference type="SUPFAM" id="SSF53335">
    <property type="entry name" value="S-adenosyl-L-methionine-dependent methyltransferases"/>
    <property type="match status" value="1"/>
</dbReference>
<keyword evidence="5" id="KW-0443">Lipid metabolism</keyword>
<evidence type="ECO:0000313" key="6">
    <source>
        <dbReference type="EMBL" id="KGA20623.1"/>
    </source>
</evidence>
<evidence type="ECO:0000256" key="4">
    <source>
        <dbReference type="ARBA" id="ARBA00022691"/>
    </source>
</evidence>
<dbReference type="GO" id="GO:0032259">
    <property type="term" value="P:methylation"/>
    <property type="evidence" value="ECO:0007669"/>
    <property type="project" value="UniProtKB-KW"/>
</dbReference>
<dbReference type="GO" id="GO:0008168">
    <property type="term" value="F:methyltransferase activity"/>
    <property type="evidence" value="ECO:0007669"/>
    <property type="project" value="UniProtKB-KW"/>
</dbReference>
<name>A0A094SPP1_9ZZZZ</name>
<evidence type="ECO:0000256" key="5">
    <source>
        <dbReference type="ARBA" id="ARBA00023098"/>
    </source>
</evidence>
<protein>
    <recommendedName>
        <fullName evidence="7">Cyclopropane fatty acyl phospholipid synthase</fullName>
    </recommendedName>
</protein>
<dbReference type="PANTHER" id="PTHR43667:SF1">
    <property type="entry name" value="CYCLOPROPANE-FATTY-ACYL-PHOSPHOLIPID SYNTHASE"/>
    <property type="match status" value="1"/>
</dbReference>
<dbReference type="PIRSF" id="PIRSF003085">
    <property type="entry name" value="CMAS"/>
    <property type="match status" value="1"/>
</dbReference>
<dbReference type="NCBIfam" id="NF008686">
    <property type="entry name" value="PRK11705.1"/>
    <property type="match status" value="1"/>
</dbReference>
<dbReference type="InterPro" id="IPR003333">
    <property type="entry name" value="CMAS"/>
</dbReference>
<evidence type="ECO:0000256" key="2">
    <source>
        <dbReference type="ARBA" id="ARBA00022603"/>
    </source>
</evidence>
<gene>
    <name evidence="6" type="ORF">GM50_1255</name>
</gene>
<evidence type="ECO:0008006" key="7">
    <source>
        <dbReference type="Google" id="ProtNLM"/>
    </source>
</evidence>
<sequence>MSSKEICLSLLDKAGIELNGSKPSSIHVHNEKLWDRVISQQGLGLGEAYMDGWWDCEAIDEMLTRLLAINVTKELKPGVSLIVHGIKSYVLNRQTKNRAASNAKHHYNIGNDLYQRMLDPEMAYSCAYWADAKNLKDAQLDKFDLIAQKLQLKPGMRILDIGCGWGGFLRYVAANYGVTGVGISPADNQIAIAKERNGKLPLEYIQQDYRDLTGSFDRIVSVGMMEHVGPKNYETFFDKCISLLKPDGMMLHHTIASNLSKEVTDQFFDRYIFPGGVLPSLAQVSRAVEKKVIIEDVHNFGPDYDKTLLAWHKNINKRWKEIPEYDERFQRMWNYYLLSSAAGFRARHLQLLQVVFRTFSSRGTYITAR</sequence>
<accession>A0A094SPP1</accession>
<dbReference type="PANTHER" id="PTHR43667">
    <property type="entry name" value="CYCLOPROPANE-FATTY-ACYL-PHOSPHOLIPID SYNTHASE"/>
    <property type="match status" value="1"/>
</dbReference>
<evidence type="ECO:0000256" key="3">
    <source>
        <dbReference type="ARBA" id="ARBA00022679"/>
    </source>
</evidence>
<dbReference type="GO" id="GO:0008610">
    <property type="term" value="P:lipid biosynthetic process"/>
    <property type="evidence" value="ECO:0007669"/>
    <property type="project" value="InterPro"/>
</dbReference>
<dbReference type="AlphaFoldDB" id="A0A094SPP1"/>
<comment type="caution">
    <text evidence="6">The sequence shown here is derived from an EMBL/GenBank/DDBJ whole genome shotgun (WGS) entry which is preliminary data.</text>
</comment>
<keyword evidence="4" id="KW-0949">S-adenosyl-L-methionine</keyword>
<dbReference type="Pfam" id="PF02353">
    <property type="entry name" value="CMAS"/>
    <property type="match status" value="1"/>
</dbReference>
<organism evidence="6">
    <name type="scientific">freshwater metagenome</name>
    <dbReference type="NCBI Taxonomy" id="449393"/>
    <lineage>
        <taxon>unclassified sequences</taxon>
        <taxon>metagenomes</taxon>
        <taxon>ecological metagenomes</taxon>
    </lineage>
</organism>
<dbReference type="Gene3D" id="3.40.50.150">
    <property type="entry name" value="Vaccinia Virus protein VP39"/>
    <property type="match status" value="1"/>
</dbReference>